<dbReference type="GO" id="GO:0016301">
    <property type="term" value="F:kinase activity"/>
    <property type="evidence" value="ECO:0007669"/>
    <property type="project" value="UniProtKB-KW"/>
</dbReference>
<comment type="caution">
    <text evidence="6">The sequence shown here is derived from an EMBL/GenBank/DDBJ whole genome shotgun (WGS) entry which is preliminary data.</text>
</comment>
<dbReference type="Pfam" id="PF21546">
    <property type="entry name" value="FGGY_C_2"/>
    <property type="match status" value="1"/>
</dbReference>
<proteinExistence type="inferred from homology"/>
<dbReference type="SUPFAM" id="SSF53067">
    <property type="entry name" value="Actin-like ATPase domain"/>
    <property type="match status" value="2"/>
</dbReference>
<dbReference type="InterPro" id="IPR018484">
    <property type="entry name" value="FGGY_N"/>
</dbReference>
<dbReference type="RefSeq" id="WP_109456293.1">
    <property type="nucleotide sequence ID" value="NZ_QFBC01000001.1"/>
</dbReference>
<feature type="domain" description="Carbohydrate kinase FGGY C-terminal" evidence="5">
    <location>
        <begin position="250"/>
        <end position="423"/>
    </location>
</feature>
<keyword evidence="7" id="KW-1185">Reference proteome</keyword>
<keyword evidence="3 6" id="KW-0418">Kinase</keyword>
<protein>
    <submittedName>
        <fullName evidence="6">Carbohydrate kinase</fullName>
    </submittedName>
</protein>
<dbReference type="CDD" id="cd07772">
    <property type="entry name" value="ASKHA_NBD_FGGY_NaCK-like"/>
    <property type="match status" value="1"/>
</dbReference>
<evidence type="ECO:0000313" key="6">
    <source>
        <dbReference type="EMBL" id="PWE57776.1"/>
    </source>
</evidence>
<accession>A0A2U2DWV0</accession>
<dbReference type="InterPro" id="IPR043129">
    <property type="entry name" value="ATPase_NBD"/>
</dbReference>
<dbReference type="OrthoDB" id="9786272at2"/>
<dbReference type="GO" id="GO:0005975">
    <property type="term" value="P:carbohydrate metabolic process"/>
    <property type="evidence" value="ECO:0007669"/>
    <property type="project" value="InterPro"/>
</dbReference>
<evidence type="ECO:0000259" key="4">
    <source>
        <dbReference type="Pfam" id="PF00370"/>
    </source>
</evidence>
<evidence type="ECO:0000256" key="3">
    <source>
        <dbReference type="ARBA" id="ARBA00022777"/>
    </source>
</evidence>
<feature type="domain" description="Carbohydrate kinase FGGY N-terminal" evidence="4">
    <location>
        <begin position="9"/>
        <end position="242"/>
    </location>
</feature>
<dbReference type="PANTHER" id="PTHR43095:SF5">
    <property type="entry name" value="XYLULOSE KINASE"/>
    <property type="match status" value="1"/>
</dbReference>
<name>A0A2U2DWV0_9HYPH</name>
<reference evidence="6 7" key="1">
    <citation type="submission" date="2018-05" db="EMBL/GenBank/DDBJ databases">
        <title>The draft genome of strain NS-104.</title>
        <authorList>
            <person name="Hang P."/>
            <person name="Jiang J."/>
        </authorList>
    </citation>
    <scope>NUCLEOTIDE SEQUENCE [LARGE SCALE GENOMIC DNA]</scope>
    <source>
        <strain evidence="6 7">NS-104</strain>
    </source>
</reference>
<dbReference type="Gene3D" id="3.30.420.40">
    <property type="match status" value="2"/>
</dbReference>
<evidence type="ECO:0000256" key="2">
    <source>
        <dbReference type="ARBA" id="ARBA00022679"/>
    </source>
</evidence>
<dbReference type="PANTHER" id="PTHR43095">
    <property type="entry name" value="SUGAR KINASE"/>
    <property type="match status" value="1"/>
</dbReference>
<evidence type="ECO:0000256" key="1">
    <source>
        <dbReference type="ARBA" id="ARBA00009156"/>
    </source>
</evidence>
<evidence type="ECO:0000313" key="7">
    <source>
        <dbReference type="Proteomes" id="UP000245252"/>
    </source>
</evidence>
<gene>
    <name evidence="6" type="ORF">DEM27_00830</name>
</gene>
<keyword evidence="2" id="KW-0808">Transferase</keyword>
<organism evidence="6 7">
    <name type="scientific">Metarhizobium album</name>
    <dbReference type="NCBI Taxonomy" id="2182425"/>
    <lineage>
        <taxon>Bacteria</taxon>
        <taxon>Pseudomonadati</taxon>
        <taxon>Pseudomonadota</taxon>
        <taxon>Alphaproteobacteria</taxon>
        <taxon>Hyphomicrobiales</taxon>
        <taxon>Rhizobiaceae</taxon>
        <taxon>Metarhizobium</taxon>
    </lineage>
</organism>
<comment type="similarity">
    <text evidence="1">Belongs to the FGGY kinase family.</text>
</comment>
<dbReference type="AlphaFoldDB" id="A0A2U2DWV0"/>
<sequence>MQNISRVAVIDIGKTNAKVVLFDLATSSEVAARTVPNRVLDTAPYPHFDTEALWTFILSALKELHAERGFEAISITAHGATIVVLDGKGELALPVLDYEHAGPDDLAAEYDAIRPPFAETGSARLPGGLNVGAQLFWQKQRFADLFDQVETIIAYPQYWAFRLTGVLANEITSIACHTDLWAPWKNDYSTLTDAMGWRRKMPPMCKADEVLGTLRPDVAAATGLPADMPVYCGLHDSNASLLPHLWASEPPFAVVSTGTWVVMLAPGARPVSLDEHRDTLVNVSALGQPVPSARFMGGRAFQFLAPAGDVEILPADRKRVLEEPVFFLPSLPEGSGPFPHRHGGWSCEEGSLSPGARLLAVSYYLALMTATSLDLIGAEGDIVVEGPFAANPSYLDMLAAATGRPVRLSAGTTGTSLGTAGLVLRDKHEIAPRTRIWTADADAALAAYAAAWRAAVAAQSE</sequence>
<dbReference type="Proteomes" id="UP000245252">
    <property type="component" value="Unassembled WGS sequence"/>
</dbReference>
<dbReference type="EMBL" id="QFBC01000001">
    <property type="protein sequence ID" value="PWE57776.1"/>
    <property type="molecule type" value="Genomic_DNA"/>
</dbReference>
<dbReference type="InterPro" id="IPR050406">
    <property type="entry name" value="FGGY_Carb_Kinase"/>
</dbReference>
<evidence type="ECO:0000259" key="5">
    <source>
        <dbReference type="Pfam" id="PF21546"/>
    </source>
</evidence>
<dbReference type="Pfam" id="PF00370">
    <property type="entry name" value="FGGY_N"/>
    <property type="match status" value="1"/>
</dbReference>
<dbReference type="InterPro" id="IPR049382">
    <property type="entry name" value="FGGY_C_2"/>
</dbReference>